<organism evidence="2 3">
    <name type="scientific">Brumimicrobium salinarum</name>
    <dbReference type="NCBI Taxonomy" id="2058658"/>
    <lineage>
        <taxon>Bacteria</taxon>
        <taxon>Pseudomonadati</taxon>
        <taxon>Bacteroidota</taxon>
        <taxon>Flavobacteriia</taxon>
        <taxon>Flavobacteriales</taxon>
        <taxon>Crocinitomicaceae</taxon>
        <taxon>Brumimicrobium</taxon>
    </lineage>
</organism>
<feature type="transmembrane region" description="Helical" evidence="1">
    <location>
        <begin position="76"/>
        <end position="98"/>
    </location>
</feature>
<dbReference type="Proteomes" id="UP000236654">
    <property type="component" value="Unassembled WGS sequence"/>
</dbReference>
<evidence type="ECO:0000313" key="2">
    <source>
        <dbReference type="EMBL" id="PKR81281.1"/>
    </source>
</evidence>
<proteinExistence type="predicted"/>
<keyword evidence="1" id="KW-0472">Membrane</keyword>
<protein>
    <submittedName>
        <fullName evidence="2">Uncharacterized protein</fullName>
    </submittedName>
</protein>
<keyword evidence="1" id="KW-1133">Transmembrane helix</keyword>
<name>A0A2I0R3Y0_9FLAO</name>
<gene>
    <name evidence="2" type="ORF">CW751_05530</name>
</gene>
<feature type="transmembrane region" description="Helical" evidence="1">
    <location>
        <begin position="6"/>
        <end position="22"/>
    </location>
</feature>
<evidence type="ECO:0000256" key="1">
    <source>
        <dbReference type="SAM" id="Phobius"/>
    </source>
</evidence>
<reference evidence="2 3" key="1">
    <citation type="submission" date="2017-12" db="EMBL/GenBank/DDBJ databases">
        <title>The draft genome sequence of Brumimicrobium saltpan LHR20.</title>
        <authorList>
            <person name="Do Z.-J."/>
            <person name="Luo H.-R."/>
        </authorList>
    </citation>
    <scope>NUCLEOTIDE SEQUENCE [LARGE SCALE GENOMIC DNA]</scope>
    <source>
        <strain evidence="2 3">LHR20</strain>
    </source>
</reference>
<dbReference type="EMBL" id="PJNI01000004">
    <property type="protein sequence ID" value="PKR81281.1"/>
    <property type="molecule type" value="Genomic_DNA"/>
</dbReference>
<comment type="caution">
    <text evidence="2">The sequence shown here is derived from an EMBL/GenBank/DDBJ whole genome shotgun (WGS) entry which is preliminary data.</text>
</comment>
<feature type="transmembrane region" description="Helical" evidence="1">
    <location>
        <begin position="34"/>
        <end position="56"/>
    </location>
</feature>
<keyword evidence="3" id="KW-1185">Reference proteome</keyword>
<accession>A0A2I0R3Y0</accession>
<sequence>MNYKLEIVLSGIMILYILIELVRINLFKKDNNDLLAGLISVILLLFGMMLSLRYGLILDYGNSQEILKNKNIFMSYLAVISLSIATFSIFLSIIKFVISQLKSKA</sequence>
<dbReference type="AlphaFoldDB" id="A0A2I0R3Y0"/>
<keyword evidence="1" id="KW-0812">Transmembrane</keyword>
<evidence type="ECO:0000313" key="3">
    <source>
        <dbReference type="Proteomes" id="UP000236654"/>
    </source>
</evidence>